<feature type="non-terminal residue" evidence="2">
    <location>
        <position position="1"/>
    </location>
</feature>
<dbReference type="EMBL" id="JARJCW010000043">
    <property type="protein sequence ID" value="KAJ7205557.1"/>
    <property type="molecule type" value="Genomic_DNA"/>
</dbReference>
<feature type="domain" description="Retrovirus-related Pol polyprotein from transposon TNT 1-94-like beta-barrel" evidence="1">
    <location>
        <begin position="1"/>
        <end position="48"/>
    </location>
</feature>
<feature type="non-terminal residue" evidence="2">
    <location>
        <position position="50"/>
    </location>
</feature>
<organism evidence="2 3">
    <name type="scientific">Mycena pura</name>
    <dbReference type="NCBI Taxonomy" id="153505"/>
    <lineage>
        <taxon>Eukaryota</taxon>
        <taxon>Fungi</taxon>
        <taxon>Dikarya</taxon>
        <taxon>Basidiomycota</taxon>
        <taxon>Agaricomycotina</taxon>
        <taxon>Agaricomycetes</taxon>
        <taxon>Agaricomycetidae</taxon>
        <taxon>Agaricales</taxon>
        <taxon>Marasmiineae</taxon>
        <taxon>Mycenaceae</taxon>
        <taxon>Mycena</taxon>
    </lineage>
</organism>
<keyword evidence="3" id="KW-1185">Reference proteome</keyword>
<dbReference type="Proteomes" id="UP001219525">
    <property type="component" value="Unassembled WGS sequence"/>
</dbReference>
<accession>A0AAD6YEJ5</accession>
<comment type="caution">
    <text evidence="2">The sequence shown here is derived from an EMBL/GenBank/DDBJ whole genome shotgun (WGS) entry which is preliminary data.</text>
</comment>
<evidence type="ECO:0000259" key="1">
    <source>
        <dbReference type="Pfam" id="PF22936"/>
    </source>
</evidence>
<evidence type="ECO:0000313" key="2">
    <source>
        <dbReference type="EMBL" id="KAJ7205557.1"/>
    </source>
</evidence>
<dbReference type="InterPro" id="IPR054722">
    <property type="entry name" value="PolX-like_BBD"/>
</dbReference>
<dbReference type="AlphaFoldDB" id="A0AAD6YEJ5"/>
<reference evidence="2" key="1">
    <citation type="submission" date="2023-03" db="EMBL/GenBank/DDBJ databases">
        <title>Massive genome expansion in bonnet fungi (Mycena s.s.) driven by repeated elements and novel gene families across ecological guilds.</title>
        <authorList>
            <consortium name="Lawrence Berkeley National Laboratory"/>
            <person name="Harder C.B."/>
            <person name="Miyauchi S."/>
            <person name="Viragh M."/>
            <person name="Kuo A."/>
            <person name="Thoen E."/>
            <person name="Andreopoulos B."/>
            <person name="Lu D."/>
            <person name="Skrede I."/>
            <person name="Drula E."/>
            <person name="Henrissat B."/>
            <person name="Morin E."/>
            <person name="Kohler A."/>
            <person name="Barry K."/>
            <person name="LaButti K."/>
            <person name="Morin E."/>
            <person name="Salamov A."/>
            <person name="Lipzen A."/>
            <person name="Mereny Z."/>
            <person name="Hegedus B."/>
            <person name="Baldrian P."/>
            <person name="Stursova M."/>
            <person name="Weitz H."/>
            <person name="Taylor A."/>
            <person name="Grigoriev I.V."/>
            <person name="Nagy L.G."/>
            <person name="Martin F."/>
            <person name="Kauserud H."/>
        </authorList>
    </citation>
    <scope>NUCLEOTIDE SEQUENCE</scope>
    <source>
        <strain evidence="2">9144</strain>
    </source>
</reference>
<proteinExistence type="predicted"/>
<name>A0AAD6YEJ5_9AGAR</name>
<gene>
    <name evidence="2" type="ORF">GGX14DRAFT_298946</name>
</gene>
<dbReference type="Pfam" id="PF22936">
    <property type="entry name" value="Pol_BBD"/>
    <property type="match status" value="1"/>
</dbReference>
<evidence type="ECO:0000313" key="3">
    <source>
        <dbReference type="Proteomes" id="UP001219525"/>
    </source>
</evidence>
<protein>
    <recommendedName>
        <fullName evidence="1">Retrovirus-related Pol polyprotein from transposon TNT 1-94-like beta-barrel domain-containing protein</fullName>
    </recommendedName>
</protein>
<sequence length="50" mass="5649">IYDSGATQHLTPSRHRLMNFQKIESRGILAADNKRFEASGKGDMYVKVPN</sequence>